<evidence type="ECO:0000256" key="6">
    <source>
        <dbReference type="ARBA" id="ARBA00022833"/>
    </source>
</evidence>
<dbReference type="GO" id="GO:0006423">
    <property type="term" value="P:cysteinyl-tRNA aminoacylation"/>
    <property type="evidence" value="ECO:0007669"/>
    <property type="project" value="InterPro"/>
</dbReference>
<evidence type="ECO:0000313" key="14">
    <source>
        <dbReference type="Proteomes" id="UP000245942"/>
    </source>
</evidence>
<dbReference type="GO" id="GO:0005737">
    <property type="term" value="C:cytoplasm"/>
    <property type="evidence" value="ECO:0007669"/>
    <property type="project" value="TreeGrafter"/>
</dbReference>
<feature type="region of interest" description="Disordered" evidence="11">
    <location>
        <begin position="736"/>
        <end position="789"/>
    </location>
</feature>
<keyword evidence="8" id="KW-0648">Protein biosynthesis</keyword>
<dbReference type="SUPFAM" id="SSF47323">
    <property type="entry name" value="Anticodon-binding domain of a subclass of class I aminoacyl-tRNA synthetases"/>
    <property type="match status" value="1"/>
</dbReference>
<evidence type="ECO:0000256" key="4">
    <source>
        <dbReference type="ARBA" id="ARBA00022723"/>
    </source>
</evidence>
<dbReference type="CDD" id="cd00672">
    <property type="entry name" value="CysRS_core"/>
    <property type="match status" value="1"/>
</dbReference>
<evidence type="ECO:0000256" key="5">
    <source>
        <dbReference type="ARBA" id="ARBA00022741"/>
    </source>
</evidence>
<dbReference type="RefSeq" id="XP_025351449.1">
    <property type="nucleotide sequence ID" value="XM_025494019.1"/>
</dbReference>
<evidence type="ECO:0000259" key="12">
    <source>
        <dbReference type="Pfam" id="PF01406"/>
    </source>
</evidence>
<evidence type="ECO:0000256" key="9">
    <source>
        <dbReference type="ARBA" id="ARBA00023146"/>
    </source>
</evidence>
<dbReference type="Gene3D" id="3.40.50.620">
    <property type="entry name" value="HUPs"/>
    <property type="match status" value="2"/>
</dbReference>
<keyword evidence="9" id="KW-0030">Aminoacyl-tRNA synthetase</keyword>
<dbReference type="GO" id="GO:0005524">
    <property type="term" value="F:ATP binding"/>
    <property type="evidence" value="ECO:0007669"/>
    <property type="project" value="UniProtKB-KW"/>
</dbReference>
<dbReference type="InterPro" id="IPR009080">
    <property type="entry name" value="tRNAsynth_Ia_anticodon-bd"/>
</dbReference>
<sequence>MAVAQPPSEAQASRQQPPWAVPKQIEPTPELVVYNSLTRTKTPFVPLRGNHITWYNCGPTVYDASHMGHARNYVSQDIMRRILNHLGYSIHFVMNITDIDDKIIVRARQNHLLDDFKKSNPTLTSPLVKEVRKSWSAFLAKKKMEQFAPPAPAGEDIHEDAIWEEISRLNGDPKWRAETLAKEPMFGLWFNALNESRQAIIAATMAVTAINGASPPTPSDDLLAASKDILSSSLDDSLKHTVSDHSIFRSLAATWETAYFDDMKRLNVLPPSQLTRVSEYVPEIVTFTERIIQNGFAYDDGAGNVYFDTKAFDGADLSDGEKASYAKLAPWSKGNKELLAEGEGSLTGAHGKKRYASDFALWKASKDGEPSWPSPWGPGRPGWHIECSVMASEVLGTQIDVHSGGVDLMFPHHDNEIAQSEAHHGCSPWINYFLHTGHLHIEGLKMSKSLKNFISIDDALQRYSPRQLRLAFLFQSWSSKMDFSEAAMIEVGKAEKQFDNFFVTVKTQMRSFASKGPSYSDGLHHYGKGEKDLIAALTSAQLEFRKALCDSFDTPGALRILQNLVSAANVYEKENRQGLNASVLETVARWVGEMLRMFGLGVDGLRDSEIGWGEAHSIGDGVGGVGGASAGSSIDRESLLLPYLEALSSFRSSVRQLARAGAPSSELLKLADRLRDEDLVDLGVRLEDLEGASGSALVKLVPAEQLRAERDEKVRLAEEKAKRKEVAARQAAQARAERLRKGRVPPSLLFRPTSQGGLAPEGEYAQWDQAGLPTVDGKTGEELSKSKKKAAAKEFALQGKLHEEYLAAREKGEVE</sequence>
<keyword evidence="14" id="KW-1185">Reference proteome</keyword>
<keyword evidence="6" id="KW-0862">Zinc</keyword>
<evidence type="ECO:0000256" key="7">
    <source>
        <dbReference type="ARBA" id="ARBA00022840"/>
    </source>
</evidence>
<dbReference type="InterPro" id="IPR024909">
    <property type="entry name" value="Cys-tRNA/MSH_ligase"/>
</dbReference>
<dbReference type="NCBIfam" id="TIGR00435">
    <property type="entry name" value="cysS"/>
    <property type="match status" value="1"/>
</dbReference>
<dbReference type="SUPFAM" id="SSF52374">
    <property type="entry name" value="Nucleotidylyl transferase"/>
    <property type="match status" value="1"/>
</dbReference>
<evidence type="ECO:0000256" key="8">
    <source>
        <dbReference type="ARBA" id="ARBA00022917"/>
    </source>
</evidence>
<dbReference type="EMBL" id="KZ819321">
    <property type="protein sequence ID" value="PWN24289.1"/>
    <property type="molecule type" value="Genomic_DNA"/>
</dbReference>
<evidence type="ECO:0000256" key="1">
    <source>
        <dbReference type="ARBA" id="ARBA00001947"/>
    </source>
</evidence>
<feature type="region of interest" description="Disordered" evidence="11">
    <location>
        <begin position="1"/>
        <end position="22"/>
    </location>
</feature>
<accession>A0A316UGB7</accession>
<dbReference type="PANTHER" id="PTHR10890:SF3">
    <property type="entry name" value="CYSTEINE--TRNA LIGASE, CYTOPLASMIC"/>
    <property type="match status" value="1"/>
</dbReference>
<dbReference type="Proteomes" id="UP000245942">
    <property type="component" value="Unassembled WGS sequence"/>
</dbReference>
<dbReference type="PANTHER" id="PTHR10890">
    <property type="entry name" value="CYSTEINYL-TRNA SYNTHETASE"/>
    <property type="match status" value="1"/>
</dbReference>
<proteinExistence type="inferred from homology"/>
<gene>
    <name evidence="13" type="ORF">BCV69DRAFT_296571</name>
</gene>
<keyword evidence="4" id="KW-0479">Metal-binding</keyword>
<organism evidence="13 14">
    <name type="scientific">Pseudomicrostroma glucosiphilum</name>
    <dbReference type="NCBI Taxonomy" id="1684307"/>
    <lineage>
        <taxon>Eukaryota</taxon>
        <taxon>Fungi</taxon>
        <taxon>Dikarya</taxon>
        <taxon>Basidiomycota</taxon>
        <taxon>Ustilaginomycotina</taxon>
        <taxon>Exobasidiomycetes</taxon>
        <taxon>Microstromatales</taxon>
        <taxon>Microstromatales incertae sedis</taxon>
        <taxon>Pseudomicrostroma</taxon>
    </lineage>
</organism>
<dbReference type="EC" id="6.1.1.16" evidence="2"/>
<dbReference type="Gene3D" id="1.20.120.1910">
    <property type="entry name" value="Cysteine-tRNA ligase, C-terminal anti-codon recognition domain"/>
    <property type="match status" value="1"/>
</dbReference>
<dbReference type="GO" id="GO:0004817">
    <property type="term" value="F:cysteine-tRNA ligase activity"/>
    <property type="evidence" value="ECO:0007669"/>
    <property type="project" value="UniProtKB-EC"/>
</dbReference>
<name>A0A316UGB7_9BASI</name>
<dbReference type="AlphaFoldDB" id="A0A316UGB7"/>
<keyword evidence="5" id="KW-0547">Nucleotide-binding</keyword>
<dbReference type="OrthoDB" id="438179at2759"/>
<dbReference type="PRINTS" id="PR00983">
    <property type="entry name" value="TRNASYNTHCYS"/>
</dbReference>
<dbReference type="Pfam" id="PF01406">
    <property type="entry name" value="tRNA-synt_1e"/>
    <property type="match status" value="1"/>
</dbReference>
<feature type="domain" description="tRNA synthetases class I catalytic" evidence="12">
    <location>
        <begin position="44"/>
        <end position="490"/>
    </location>
</feature>
<evidence type="ECO:0000256" key="11">
    <source>
        <dbReference type="SAM" id="MobiDB-lite"/>
    </source>
</evidence>
<dbReference type="InterPro" id="IPR015803">
    <property type="entry name" value="Cys-tRNA-ligase"/>
</dbReference>
<keyword evidence="7" id="KW-0067">ATP-binding</keyword>
<reference evidence="13 14" key="1">
    <citation type="journal article" date="2018" name="Mol. Biol. Evol.">
        <title>Broad Genomic Sampling Reveals a Smut Pathogenic Ancestry of the Fungal Clade Ustilaginomycotina.</title>
        <authorList>
            <person name="Kijpornyongpan T."/>
            <person name="Mondo S.J."/>
            <person name="Barry K."/>
            <person name="Sandor L."/>
            <person name="Lee J."/>
            <person name="Lipzen A."/>
            <person name="Pangilinan J."/>
            <person name="LaButti K."/>
            <person name="Hainaut M."/>
            <person name="Henrissat B."/>
            <person name="Grigoriev I.V."/>
            <person name="Spatafora J.W."/>
            <person name="Aime M.C."/>
        </authorList>
    </citation>
    <scope>NUCLEOTIDE SEQUENCE [LARGE SCALE GENOMIC DNA]</scope>
    <source>
        <strain evidence="13 14">MCA 4718</strain>
    </source>
</reference>
<protein>
    <recommendedName>
        <fullName evidence="2">cysteine--tRNA ligase</fullName>
        <ecNumber evidence="2">6.1.1.16</ecNumber>
    </recommendedName>
    <alternativeName>
        <fullName evidence="10">Cysteinyl-tRNA synthetase</fullName>
    </alternativeName>
</protein>
<evidence type="ECO:0000256" key="3">
    <source>
        <dbReference type="ARBA" id="ARBA00022598"/>
    </source>
</evidence>
<evidence type="ECO:0000256" key="2">
    <source>
        <dbReference type="ARBA" id="ARBA00012832"/>
    </source>
</evidence>
<evidence type="ECO:0000256" key="10">
    <source>
        <dbReference type="ARBA" id="ARBA00031499"/>
    </source>
</evidence>
<evidence type="ECO:0000313" key="13">
    <source>
        <dbReference type="EMBL" id="PWN24289.1"/>
    </source>
</evidence>
<dbReference type="STRING" id="1684307.A0A316UGB7"/>
<keyword evidence="3" id="KW-0436">Ligase</keyword>
<dbReference type="HAMAP" id="MF_00041">
    <property type="entry name" value="Cys_tRNA_synth"/>
    <property type="match status" value="1"/>
</dbReference>
<dbReference type="InterPro" id="IPR032678">
    <property type="entry name" value="tRNA-synt_1_cat_dom"/>
</dbReference>
<dbReference type="GeneID" id="37015753"/>
<dbReference type="InterPro" id="IPR014729">
    <property type="entry name" value="Rossmann-like_a/b/a_fold"/>
</dbReference>
<comment type="cofactor">
    <cofactor evidence="1">
        <name>Zn(2+)</name>
        <dbReference type="ChEBI" id="CHEBI:29105"/>
    </cofactor>
</comment>
<dbReference type="GO" id="GO:0046872">
    <property type="term" value="F:metal ion binding"/>
    <property type="evidence" value="ECO:0007669"/>
    <property type="project" value="UniProtKB-KW"/>
</dbReference>